<reference evidence="4" key="1">
    <citation type="submission" date="2022-11" db="UniProtKB">
        <authorList>
            <consortium name="WormBaseParasite"/>
        </authorList>
    </citation>
    <scope>IDENTIFICATION</scope>
</reference>
<dbReference type="Pfam" id="PF08768">
    <property type="entry name" value="THAP4_heme-bd"/>
    <property type="match status" value="1"/>
</dbReference>
<dbReference type="PANTHER" id="PTHR15854">
    <property type="entry name" value="THAP4 PROTEIN"/>
    <property type="match status" value="1"/>
</dbReference>
<feature type="domain" description="THAP4-like heme-binding" evidence="2">
    <location>
        <begin position="74"/>
        <end position="241"/>
    </location>
</feature>
<sequence>MDLKCIYCCINSKHNFRVSVLLCRSECELQRLVISDRSQCELADFVKQACLKSCGICDHIPPKFDVRLLPDNSKPLEWLLGIWRSESGVKVEEIQSTLAIFPTIPTFTYGEQIEISIASSALVSNHAPSFNYTTFAWSMDKQRDELHSEHGFITVKQGGSTAALTTVMSNGFVTVEEGLISNRKIRFRLVDIGRISFSRDLPVHDLVREWSLLDRNTLEARLSMETLTHGMREHTTVVYTKAYP</sequence>
<protein>
    <submittedName>
        <fullName evidence="4">THAP4-like heme-binding beta-barrel domain-containing protein</fullName>
    </submittedName>
</protein>
<accession>A0A915E9S1</accession>
<dbReference type="InterPro" id="IPR012674">
    <property type="entry name" value="Calycin"/>
</dbReference>
<dbReference type="AlphaFoldDB" id="A0A915E9S1"/>
<dbReference type="InterPro" id="IPR014878">
    <property type="entry name" value="THAP4-like_heme-bd"/>
</dbReference>
<keyword evidence="3" id="KW-1185">Reference proteome</keyword>
<dbReference type="PANTHER" id="PTHR15854:SF4">
    <property type="entry name" value="PEROXYNITRITE ISOMERASE THAP4"/>
    <property type="match status" value="1"/>
</dbReference>
<dbReference type="CDD" id="cd07828">
    <property type="entry name" value="lipocalin_heme-bd-THAP4-like"/>
    <property type="match status" value="1"/>
</dbReference>
<proteinExistence type="predicted"/>
<dbReference type="InterPro" id="IPR045165">
    <property type="entry name" value="Nitrobindin"/>
</dbReference>
<dbReference type="Proteomes" id="UP000887574">
    <property type="component" value="Unplaced"/>
</dbReference>
<evidence type="ECO:0000313" key="3">
    <source>
        <dbReference type="Proteomes" id="UP000887574"/>
    </source>
</evidence>
<dbReference type="SUPFAM" id="SSF50814">
    <property type="entry name" value="Lipocalins"/>
    <property type="match status" value="1"/>
</dbReference>
<dbReference type="Gene3D" id="2.40.128.20">
    <property type="match status" value="1"/>
</dbReference>
<name>A0A915E9S1_9BILA</name>
<dbReference type="WBParaSite" id="jg4044">
    <property type="protein sequence ID" value="jg4044"/>
    <property type="gene ID" value="jg4044"/>
</dbReference>
<organism evidence="3 4">
    <name type="scientific">Ditylenchus dipsaci</name>
    <dbReference type="NCBI Taxonomy" id="166011"/>
    <lineage>
        <taxon>Eukaryota</taxon>
        <taxon>Metazoa</taxon>
        <taxon>Ecdysozoa</taxon>
        <taxon>Nematoda</taxon>
        <taxon>Chromadorea</taxon>
        <taxon>Rhabditida</taxon>
        <taxon>Tylenchina</taxon>
        <taxon>Tylenchomorpha</taxon>
        <taxon>Sphaerularioidea</taxon>
        <taxon>Anguinidae</taxon>
        <taxon>Anguininae</taxon>
        <taxon>Ditylenchus</taxon>
    </lineage>
</organism>
<comment type="catalytic activity">
    <reaction evidence="1">
        <text>peroxynitrite = nitrate</text>
        <dbReference type="Rhea" id="RHEA:63116"/>
        <dbReference type="ChEBI" id="CHEBI:17632"/>
        <dbReference type="ChEBI" id="CHEBI:25941"/>
    </reaction>
    <physiologicalReaction direction="left-to-right" evidence="1">
        <dbReference type="Rhea" id="RHEA:63117"/>
    </physiologicalReaction>
</comment>
<evidence type="ECO:0000256" key="1">
    <source>
        <dbReference type="ARBA" id="ARBA00036993"/>
    </source>
</evidence>
<evidence type="ECO:0000259" key="2">
    <source>
        <dbReference type="Pfam" id="PF08768"/>
    </source>
</evidence>
<evidence type="ECO:0000313" key="4">
    <source>
        <dbReference type="WBParaSite" id="jg4044"/>
    </source>
</evidence>